<evidence type="ECO:0000256" key="3">
    <source>
        <dbReference type="ARBA" id="ARBA00022692"/>
    </source>
</evidence>
<dbReference type="SUPFAM" id="SSF101576">
    <property type="entry name" value="Supernatant protein factor (SPF), C-terminal domain"/>
    <property type="match status" value="1"/>
</dbReference>
<evidence type="ECO:0000256" key="1">
    <source>
        <dbReference type="ARBA" id="ARBA00004479"/>
    </source>
</evidence>
<dbReference type="InterPro" id="IPR015720">
    <property type="entry name" value="Emp24-like"/>
</dbReference>
<accession>A0AAV5AN91</accession>
<dbReference type="EMBL" id="BPWL01000009">
    <property type="protein sequence ID" value="GJJ14300.1"/>
    <property type="molecule type" value="Genomic_DNA"/>
</dbReference>
<protein>
    <recommendedName>
        <fullName evidence="10">GOLD domain-containing protein</fullName>
    </recommendedName>
</protein>
<dbReference type="SMART" id="SM01190">
    <property type="entry name" value="EMP24_GP25L"/>
    <property type="match status" value="1"/>
</dbReference>
<feature type="domain" description="GOLD" evidence="10">
    <location>
        <begin position="35"/>
        <end position="114"/>
    </location>
</feature>
<dbReference type="InterPro" id="IPR036598">
    <property type="entry name" value="GOLD_dom_sf"/>
</dbReference>
<dbReference type="AlphaFoldDB" id="A0AAV5AN91"/>
<keyword evidence="3 8" id="KW-0812">Transmembrane</keyword>
<keyword evidence="12" id="KW-1185">Reference proteome</keyword>
<keyword evidence="4 9" id="KW-0732">Signal</keyword>
<evidence type="ECO:0000256" key="7">
    <source>
        <dbReference type="ARBA" id="ARBA00037847"/>
    </source>
</evidence>
<dbReference type="Proteomes" id="UP001050691">
    <property type="component" value="Unassembled WGS sequence"/>
</dbReference>
<name>A0AAV5AN91_9AGAM</name>
<evidence type="ECO:0000256" key="9">
    <source>
        <dbReference type="SAM" id="SignalP"/>
    </source>
</evidence>
<gene>
    <name evidence="11" type="ORF">Clacol_008564</name>
</gene>
<sequence length="191" mass="21336">MKLIPSRWALAAFLLHSISKTTGSALTTVIGANERLCFYADVDKAGEKIGVQSGGDFDINFDVKDPRDKIILDGRGERQGDYVLTANYVGEYAFCLENDMSTLTGKLIDIDITVESEPRRDPPAKPGQLADQTSALEESIYRLNGMLSSIRRNQRSAHTRERRGYFVVESTQSRIFWYSVLETAMIIGMAM</sequence>
<dbReference type="GO" id="GO:0012505">
    <property type="term" value="C:endomembrane system"/>
    <property type="evidence" value="ECO:0007669"/>
    <property type="project" value="UniProtKB-SubCell"/>
</dbReference>
<evidence type="ECO:0000256" key="6">
    <source>
        <dbReference type="ARBA" id="ARBA00023136"/>
    </source>
</evidence>
<feature type="signal peptide" evidence="9">
    <location>
        <begin position="1"/>
        <end position="23"/>
    </location>
</feature>
<keyword evidence="5" id="KW-1133">Transmembrane helix</keyword>
<evidence type="ECO:0000313" key="11">
    <source>
        <dbReference type="EMBL" id="GJJ14300.1"/>
    </source>
</evidence>
<reference evidence="11" key="1">
    <citation type="submission" date="2021-10" db="EMBL/GenBank/DDBJ databases">
        <title>De novo Genome Assembly of Clathrus columnatus (Basidiomycota, Fungi) Using Illumina and Nanopore Sequence Data.</title>
        <authorList>
            <person name="Ogiso-Tanaka E."/>
            <person name="Itagaki H."/>
            <person name="Hosoya T."/>
            <person name="Hosaka K."/>
        </authorList>
    </citation>
    <scope>NUCLEOTIDE SEQUENCE</scope>
    <source>
        <strain evidence="11">MO-923</strain>
    </source>
</reference>
<organism evidence="11 12">
    <name type="scientific">Clathrus columnatus</name>
    <dbReference type="NCBI Taxonomy" id="1419009"/>
    <lineage>
        <taxon>Eukaryota</taxon>
        <taxon>Fungi</taxon>
        <taxon>Dikarya</taxon>
        <taxon>Basidiomycota</taxon>
        <taxon>Agaricomycotina</taxon>
        <taxon>Agaricomycetes</taxon>
        <taxon>Phallomycetidae</taxon>
        <taxon>Phallales</taxon>
        <taxon>Clathraceae</taxon>
        <taxon>Clathrus</taxon>
    </lineage>
</organism>
<evidence type="ECO:0000256" key="4">
    <source>
        <dbReference type="ARBA" id="ARBA00022729"/>
    </source>
</evidence>
<feature type="chain" id="PRO_5043607542" description="GOLD domain-containing protein" evidence="9">
    <location>
        <begin position="24"/>
        <end position="191"/>
    </location>
</feature>
<comment type="subcellular location">
    <subcellularLocation>
        <location evidence="7">Endomembrane system</location>
        <topology evidence="7">Single-pass membrane protein</topology>
    </subcellularLocation>
    <subcellularLocation>
        <location evidence="1 8">Membrane</location>
        <topology evidence="1 8">Single-pass type I membrane protein</topology>
    </subcellularLocation>
</comment>
<evidence type="ECO:0000256" key="2">
    <source>
        <dbReference type="ARBA" id="ARBA00007104"/>
    </source>
</evidence>
<evidence type="ECO:0000313" key="12">
    <source>
        <dbReference type="Proteomes" id="UP001050691"/>
    </source>
</evidence>
<dbReference type="PROSITE" id="PS50866">
    <property type="entry name" value="GOLD"/>
    <property type="match status" value="1"/>
</dbReference>
<dbReference type="GO" id="GO:0016020">
    <property type="term" value="C:membrane"/>
    <property type="evidence" value="ECO:0007669"/>
    <property type="project" value="UniProtKB-SubCell"/>
</dbReference>
<keyword evidence="6" id="KW-0472">Membrane</keyword>
<comment type="caution">
    <text evidence="11">The sequence shown here is derived from an EMBL/GenBank/DDBJ whole genome shotgun (WGS) entry which is preliminary data.</text>
</comment>
<proteinExistence type="inferred from homology"/>
<dbReference type="PANTHER" id="PTHR22811">
    <property type="entry name" value="TRANSMEMBRANE EMP24 DOMAIN-CONTAINING PROTEIN"/>
    <property type="match status" value="1"/>
</dbReference>
<dbReference type="Pfam" id="PF01105">
    <property type="entry name" value="EMP24_GP25L"/>
    <property type="match status" value="1"/>
</dbReference>
<comment type="similarity">
    <text evidence="2 8">Belongs to the EMP24/GP25L family.</text>
</comment>
<evidence type="ECO:0000256" key="8">
    <source>
        <dbReference type="RuleBase" id="RU003827"/>
    </source>
</evidence>
<evidence type="ECO:0000259" key="10">
    <source>
        <dbReference type="PROSITE" id="PS50866"/>
    </source>
</evidence>
<evidence type="ECO:0000256" key="5">
    <source>
        <dbReference type="ARBA" id="ARBA00022989"/>
    </source>
</evidence>
<dbReference type="InterPro" id="IPR009038">
    <property type="entry name" value="GOLD_dom"/>
</dbReference>